<accession>A0A6J5SZ16</accession>
<sequence>MGLSFYKKTASFIFIGMLKVIKNQSNTLILTLNEKKTLASPVFLFRCINDMQRTEVAFIAADISAYPTRYNKFNIVETSGTQIPTSGIIELSPAGYWHYEVYEQTSTSNLDYTKALPNQLEIGKLLVVGTPSQFIRYEQQDKEYTAYTG</sequence>
<gene>
    <name evidence="1" type="ORF">UFOVP1624_18</name>
</gene>
<evidence type="ECO:0000313" key="1">
    <source>
        <dbReference type="EMBL" id="CAB4219911.1"/>
    </source>
</evidence>
<reference evidence="1" key="1">
    <citation type="submission" date="2020-05" db="EMBL/GenBank/DDBJ databases">
        <authorList>
            <person name="Chiriac C."/>
            <person name="Salcher M."/>
            <person name="Ghai R."/>
            <person name="Kavagutti S V."/>
        </authorList>
    </citation>
    <scope>NUCLEOTIDE SEQUENCE</scope>
</reference>
<name>A0A6J5SZ16_9CAUD</name>
<organism evidence="1">
    <name type="scientific">uncultured Caudovirales phage</name>
    <dbReference type="NCBI Taxonomy" id="2100421"/>
    <lineage>
        <taxon>Viruses</taxon>
        <taxon>Duplodnaviria</taxon>
        <taxon>Heunggongvirae</taxon>
        <taxon>Uroviricota</taxon>
        <taxon>Caudoviricetes</taxon>
        <taxon>Peduoviridae</taxon>
        <taxon>Maltschvirus</taxon>
        <taxon>Maltschvirus maltsch</taxon>
    </lineage>
</organism>
<protein>
    <submittedName>
        <fullName evidence="1">Uncharacterized protein</fullName>
    </submittedName>
</protein>
<proteinExistence type="predicted"/>
<dbReference type="EMBL" id="LR797499">
    <property type="protein sequence ID" value="CAB4219911.1"/>
    <property type="molecule type" value="Genomic_DNA"/>
</dbReference>